<proteinExistence type="predicted"/>
<evidence type="ECO:0008006" key="4">
    <source>
        <dbReference type="Google" id="ProtNLM"/>
    </source>
</evidence>
<keyword evidence="3" id="KW-1185">Reference proteome</keyword>
<gene>
    <name evidence="2" type="ORF">KP509_04G072900</name>
</gene>
<organism evidence="2 3">
    <name type="scientific">Ceratopteris richardii</name>
    <name type="common">Triangle waterfern</name>
    <dbReference type="NCBI Taxonomy" id="49495"/>
    <lineage>
        <taxon>Eukaryota</taxon>
        <taxon>Viridiplantae</taxon>
        <taxon>Streptophyta</taxon>
        <taxon>Embryophyta</taxon>
        <taxon>Tracheophyta</taxon>
        <taxon>Polypodiopsida</taxon>
        <taxon>Polypodiidae</taxon>
        <taxon>Polypodiales</taxon>
        <taxon>Pteridineae</taxon>
        <taxon>Pteridaceae</taxon>
        <taxon>Parkerioideae</taxon>
        <taxon>Ceratopteris</taxon>
    </lineage>
</organism>
<comment type="caution">
    <text evidence="2">The sequence shown here is derived from an EMBL/GenBank/DDBJ whole genome shotgun (WGS) entry which is preliminary data.</text>
</comment>
<feature type="signal peptide" evidence="1">
    <location>
        <begin position="1"/>
        <end position="18"/>
    </location>
</feature>
<feature type="chain" id="PRO_5035908144" description="Secreted protein" evidence="1">
    <location>
        <begin position="19"/>
        <end position="92"/>
    </location>
</feature>
<dbReference type="EMBL" id="CM035409">
    <property type="protein sequence ID" value="KAH7439696.1"/>
    <property type="molecule type" value="Genomic_DNA"/>
</dbReference>
<evidence type="ECO:0000313" key="2">
    <source>
        <dbReference type="EMBL" id="KAH7439696.1"/>
    </source>
</evidence>
<evidence type="ECO:0000256" key="1">
    <source>
        <dbReference type="SAM" id="SignalP"/>
    </source>
</evidence>
<dbReference type="Proteomes" id="UP000825935">
    <property type="component" value="Chromosome 4"/>
</dbReference>
<sequence length="92" mass="10524">MFLYVKLLNTFFVSRCLSGWSGLLPLEKRARVQPPPAPCKGHVYHRKLYLVADVPLFVLLRGSCDHSLTQLCKPLFLWDEGGPMDTMPFFLV</sequence>
<protein>
    <recommendedName>
        <fullName evidence="4">Secreted protein</fullName>
    </recommendedName>
</protein>
<reference evidence="2" key="1">
    <citation type="submission" date="2021-08" db="EMBL/GenBank/DDBJ databases">
        <title>WGS assembly of Ceratopteris richardii.</title>
        <authorList>
            <person name="Marchant D.B."/>
            <person name="Chen G."/>
            <person name="Jenkins J."/>
            <person name="Shu S."/>
            <person name="Leebens-Mack J."/>
            <person name="Grimwood J."/>
            <person name="Schmutz J."/>
            <person name="Soltis P."/>
            <person name="Soltis D."/>
            <person name="Chen Z.-H."/>
        </authorList>
    </citation>
    <scope>NUCLEOTIDE SEQUENCE</scope>
    <source>
        <strain evidence="2">Whitten #5841</strain>
        <tissue evidence="2">Leaf</tissue>
    </source>
</reference>
<keyword evidence="1" id="KW-0732">Signal</keyword>
<accession>A0A8T2V0G6</accession>
<name>A0A8T2V0G6_CERRI</name>
<evidence type="ECO:0000313" key="3">
    <source>
        <dbReference type="Proteomes" id="UP000825935"/>
    </source>
</evidence>
<dbReference type="AlphaFoldDB" id="A0A8T2V0G6"/>